<feature type="region of interest" description="Disordered" evidence="1">
    <location>
        <begin position="55"/>
        <end position="184"/>
    </location>
</feature>
<accession>A0ABR4DHU5</accession>
<dbReference type="Proteomes" id="UP001600064">
    <property type="component" value="Unassembled WGS sequence"/>
</dbReference>
<evidence type="ECO:0000256" key="1">
    <source>
        <dbReference type="SAM" id="MobiDB-lite"/>
    </source>
</evidence>
<gene>
    <name evidence="3" type="ORF">VTJ83DRAFT_2116</name>
</gene>
<proteinExistence type="predicted"/>
<feature type="compositionally biased region" description="Pro residues" evidence="1">
    <location>
        <begin position="67"/>
        <end position="78"/>
    </location>
</feature>
<feature type="region of interest" description="Disordered" evidence="1">
    <location>
        <begin position="204"/>
        <end position="250"/>
    </location>
</feature>
<dbReference type="SUPFAM" id="SSF46689">
    <property type="entry name" value="Homeodomain-like"/>
    <property type="match status" value="1"/>
</dbReference>
<protein>
    <recommendedName>
        <fullName evidence="2">Myb-like domain-containing protein</fullName>
    </recommendedName>
</protein>
<feature type="compositionally biased region" description="Low complexity" evidence="1">
    <location>
        <begin position="241"/>
        <end position="250"/>
    </location>
</feature>
<dbReference type="GeneID" id="98122995"/>
<dbReference type="InterPro" id="IPR009057">
    <property type="entry name" value="Homeodomain-like_sf"/>
</dbReference>
<name>A0ABR4DHU5_9PEZI</name>
<evidence type="ECO:0000259" key="2">
    <source>
        <dbReference type="PROSITE" id="PS50090"/>
    </source>
</evidence>
<dbReference type="PROSITE" id="PS50090">
    <property type="entry name" value="MYB_LIKE"/>
    <property type="match status" value="1"/>
</dbReference>
<feature type="compositionally biased region" description="Low complexity" evidence="1">
    <location>
        <begin position="204"/>
        <end position="213"/>
    </location>
</feature>
<dbReference type="EMBL" id="JAZGUE010000002">
    <property type="protein sequence ID" value="KAL2269932.1"/>
    <property type="molecule type" value="Genomic_DNA"/>
</dbReference>
<feature type="compositionally biased region" description="Polar residues" evidence="1">
    <location>
        <begin position="123"/>
        <end position="132"/>
    </location>
</feature>
<dbReference type="Pfam" id="PF13921">
    <property type="entry name" value="Myb_DNA-bind_6"/>
    <property type="match status" value="1"/>
</dbReference>
<dbReference type="SMART" id="SM00717">
    <property type="entry name" value="SANT"/>
    <property type="match status" value="1"/>
</dbReference>
<dbReference type="RefSeq" id="XP_070868656.1">
    <property type="nucleotide sequence ID" value="XM_071008351.1"/>
</dbReference>
<comment type="caution">
    <text evidence="3">The sequence shown here is derived from an EMBL/GenBank/DDBJ whole genome shotgun (WGS) entry which is preliminary data.</text>
</comment>
<sequence>MLLPSALPCDSSHAPPLTRLQAALFASPPASPPQLSAQTAFGSLFSTCRSLQSLLNNPAPAPTAAQQPPPQQQEPITPPLAHAQPPRKLRLRSRKADTTSATLGDHGVARKRVVKRTAAVAHQQHQPPSARSANKRRRAVETDSHAANHNNDDQSHPDSDAENRRELPGQDRHPAAPHTPKCSRIAPEVLPLGLERADYHSLHSSFSSSFSSSSDDEGETQPPTFLLDNSHSHGHYHTRTSSRSSHPHPGTDVVVETDGELWSTEEDRILVELVLEKLKLTKSDWQDCARSLGKDRSSVGRRWKTLMVNGDVGLKKGCLRRPRVSGTWR</sequence>
<feature type="compositionally biased region" description="Basic and acidic residues" evidence="1">
    <location>
        <begin position="139"/>
        <end position="174"/>
    </location>
</feature>
<feature type="domain" description="Myb-like" evidence="2">
    <location>
        <begin position="262"/>
        <end position="307"/>
    </location>
</feature>
<reference evidence="3 4" key="1">
    <citation type="journal article" date="2024" name="Commun. Biol.">
        <title>Comparative genomic analysis of thermophilic fungi reveals convergent evolutionary adaptations and gene losses.</title>
        <authorList>
            <person name="Steindorff A.S."/>
            <person name="Aguilar-Pontes M.V."/>
            <person name="Robinson A.J."/>
            <person name="Andreopoulos B."/>
            <person name="LaButti K."/>
            <person name="Kuo A."/>
            <person name="Mondo S."/>
            <person name="Riley R."/>
            <person name="Otillar R."/>
            <person name="Haridas S."/>
            <person name="Lipzen A."/>
            <person name="Grimwood J."/>
            <person name="Schmutz J."/>
            <person name="Clum A."/>
            <person name="Reid I.D."/>
            <person name="Moisan M.C."/>
            <person name="Butler G."/>
            <person name="Nguyen T.T.M."/>
            <person name="Dewar K."/>
            <person name="Conant G."/>
            <person name="Drula E."/>
            <person name="Henrissat B."/>
            <person name="Hansel C."/>
            <person name="Singer S."/>
            <person name="Hutchinson M.I."/>
            <person name="de Vries R.P."/>
            <person name="Natvig D.O."/>
            <person name="Powell A.J."/>
            <person name="Tsang A."/>
            <person name="Grigoriev I.V."/>
        </authorList>
    </citation>
    <scope>NUCLEOTIDE SEQUENCE [LARGE SCALE GENOMIC DNA]</scope>
    <source>
        <strain evidence="3 4">ATCC 22073</strain>
    </source>
</reference>
<evidence type="ECO:0000313" key="4">
    <source>
        <dbReference type="Proteomes" id="UP001600064"/>
    </source>
</evidence>
<evidence type="ECO:0000313" key="3">
    <source>
        <dbReference type="EMBL" id="KAL2269932.1"/>
    </source>
</evidence>
<dbReference type="CDD" id="cd00167">
    <property type="entry name" value="SANT"/>
    <property type="match status" value="1"/>
</dbReference>
<dbReference type="Gene3D" id="1.10.10.60">
    <property type="entry name" value="Homeodomain-like"/>
    <property type="match status" value="1"/>
</dbReference>
<keyword evidence="4" id="KW-1185">Reference proteome</keyword>
<organism evidence="3 4">
    <name type="scientific">Remersonia thermophila</name>
    <dbReference type="NCBI Taxonomy" id="72144"/>
    <lineage>
        <taxon>Eukaryota</taxon>
        <taxon>Fungi</taxon>
        <taxon>Dikarya</taxon>
        <taxon>Ascomycota</taxon>
        <taxon>Pezizomycotina</taxon>
        <taxon>Sordariomycetes</taxon>
        <taxon>Sordariomycetidae</taxon>
        <taxon>Sordariales</taxon>
        <taxon>Sordariales incertae sedis</taxon>
        <taxon>Remersonia</taxon>
    </lineage>
</organism>
<dbReference type="InterPro" id="IPR001005">
    <property type="entry name" value="SANT/Myb"/>
</dbReference>